<reference evidence="1 2" key="1">
    <citation type="submission" date="2018-08" db="EMBL/GenBank/DDBJ databases">
        <title>Henriciella mobilis sp. nov., isolated from seawater.</title>
        <authorList>
            <person name="Cheng H."/>
            <person name="Wu Y.-H."/>
            <person name="Xu X.-W."/>
            <person name="Guo L.-L."/>
        </authorList>
    </citation>
    <scope>NUCLEOTIDE SEQUENCE [LARGE SCALE GENOMIC DNA]</scope>
    <source>
        <strain evidence="1 2">CCUG66934</strain>
    </source>
</reference>
<dbReference type="OrthoDB" id="581838at2"/>
<dbReference type="SUPFAM" id="SSF55961">
    <property type="entry name" value="Bet v1-like"/>
    <property type="match status" value="1"/>
</dbReference>
<organism evidence="1 2">
    <name type="scientific">Henriciella barbarensis</name>
    <dbReference type="NCBI Taxonomy" id="86342"/>
    <lineage>
        <taxon>Bacteria</taxon>
        <taxon>Pseudomonadati</taxon>
        <taxon>Pseudomonadota</taxon>
        <taxon>Alphaproteobacteria</taxon>
        <taxon>Hyphomonadales</taxon>
        <taxon>Hyphomonadaceae</taxon>
        <taxon>Henriciella</taxon>
    </lineage>
</organism>
<keyword evidence="2" id="KW-1185">Reference proteome</keyword>
<dbReference type="InterPro" id="IPR023393">
    <property type="entry name" value="START-like_dom_sf"/>
</dbReference>
<comment type="caution">
    <text evidence="1">The sequence shown here is derived from an EMBL/GenBank/DDBJ whole genome shotgun (WGS) entry which is preliminary data.</text>
</comment>
<dbReference type="RefSeq" id="WP_119380113.1">
    <property type="nucleotide sequence ID" value="NZ_QWGB01000007.1"/>
</dbReference>
<dbReference type="EMBL" id="QWGB01000007">
    <property type="protein sequence ID" value="RIJ22194.1"/>
    <property type="molecule type" value="Genomic_DNA"/>
</dbReference>
<dbReference type="InterPro" id="IPR019587">
    <property type="entry name" value="Polyketide_cyclase/dehydratase"/>
</dbReference>
<evidence type="ECO:0000313" key="2">
    <source>
        <dbReference type="Proteomes" id="UP000265431"/>
    </source>
</evidence>
<sequence length="165" mass="18904">MAKKLKKHEEVGEEFIADASKTKLVRHEFPFPREVVWKALLDGDTWTKWLPITKVEWTSPEPFAVGTTRTVWIGEQAVEEVFFAWEDNKRMAFRFDKSTLPLKACVEDYQLVNTPGGCRLDWRFRAKAPFILGPLISGQMSSGIKKGLPQLEAYIRDNPSKFGLS</sequence>
<name>A0A399QVB3_9PROT</name>
<protein>
    <submittedName>
        <fullName evidence="1">SRPBCC family protein</fullName>
    </submittedName>
</protein>
<dbReference type="Gene3D" id="3.30.530.20">
    <property type="match status" value="1"/>
</dbReference>
<proteinExistence type="predicted"/>
<dbReference type="AlphaFoldDB" id="A0A399QVB3"/>
<dbReference type="Pfam" id="PF10604">
    <property type="entry name" value="Polyketide_cyc2"/>
    <property type="match status" value="1"/>
</dbReference>
<gene>
    <name evidence="1" type="ORF">D1224_11590</name>
</gene>
<dbReference type="CDD" id="cd07821">
    <property type="entry name" value="PYR_PYL_RCAR_like"/>
    <property type="match status" value="1"/>
</dbReference>
<dbReference type="Proteomes" id="UP000265431">
    <property type="component" value="Unassembled WGS sequence"/>
</dbReference>
<accession>A0A399QVB3</accession>
<evidence type="ECO:0000313" key="1">
    <source>
        <dbReference type="EMBL" id="RIJ22194.1"/>
    </source>
</evidence>